<organism evidence="2 3">
    <name type="scientific">Streblomastix strix</name>
    <dbReference type="NCBI Taxonomy" id="222440"/>
    <lineage>
        <taxon>Eukaryota</taxon>
        <taxon>Metamonada</taxon>
        <taxon>Preaxostyla</taxon>
        <taxon>Oxymonadida</taxon>
        <taxon>Streblomastigidae</taxon>
        <taxon>Streblomastix</taxon>
    </lineage>
</organism>
<evidence type="ECO:0000256" key="1">
    <source>
        <dbReference type="SAM" id="MobiDB-lite"/>
    </source>
</evidence>
<dbReference type="PANTHER" id="PTHR20916:SF18">
    <property type="entry name" value="IPT_TIG DOMAIN-CONTAINING PROTEIN"/>
    <property type="match status" value="1"/>
</dbReference>
<evidence type="ECO:0000313" key="2">
    <source>
        <dbReference type="EMBL" id="KAA6376244.1"/>
    </source>
</evidence>
<proteinExistence type="predicted"/>
<feature type="region of interest" description="Disordered" evidence="1">
    <location>
        <begin position="341"/>
        <end position="365"/>
    </location>
</feature>
<sequence length="532" mass="60811">LTSIFRAQPQQSTISKDQQDEEVKKRVQETIANCGCAELLSEIKYLSYQQQEQFICCLISGIIQSVSSNLLLNAPLTPESRNQSPSPIQVTNIQSPKVTSLHSFSHKPFIPIMNLLAQSAIQHRELEEEICSLVCGIFVDLSHCAIYECEKERISNDNNNNNNNNREQDDEQDEDWNIVSGWEIFDNISHYRTNSYQQGSDQINNNQSKNENICEFCKLFDSVSFRSSEVIEFLSKQVQVKIEKHFQSKKQIPPVFPALRSLIQSNKQKRWGICICDSGGYQKLYRSRRQVAMTAASLTLSMMASFCIAPSDHLRTVAQKTVRNQALELCNQAVQFEIQRQKDRESKKVDNNNDSNDNSINDNSINRSSNQIQVINEDEDEDGFGKDMAMLFIDSILPLMFNVIASKRFFDRKSMLHVEQINEQLCVDLISFSRILLNILPIVRNKDDFNALVISTVSLLSTTCSGDKVGKYFPKGLIEQTFESIKIIILIIFQHNLASQVYVRFYADLEPVLHTFLEIVLPTLWNDTISDS</sequence>
<evidence type="ECO:0000313" key="3">
    <source>
        <dbReference type="Proteomes" id="UP000324800"/>
    </source>
</evidence>
<dbReference type="Proteomes" id="UP000324800">
    <property type="component" value="Unassembled WGS sequence"/>
</dbReference>
<feature type="compositionally biased region" description="Low complexity" evidence="1">
    <location>
        <begin position="352"/>
        <end position="365"/>
    </location>
</feature>
<accession>A0A5J4V143</accession>
<name>A0A5J4V143_9EUKA</name>
<dbReference type="AlphaFoldDB" id="A0A5J4V143"/>
<dbReference type="PANTHER" id="PTHR20916">
    <property type="entry name" value="CYSTEINE AND GLYCINE-RICH PROTEIN 2 BINDING PROTEIN"/>
    <property type="match status" value="1"/>
</dbReference>
<dbReference type="EMBL" id="SNRW01010667">
    <property type="protein sequence ID" value="KAA6376244.1"/>
    <property type="molecule type" value="Genomic_DNA"/>
</dbReference>
<feature type="compositionally biased region" description="Basic and acidic residues" evidence="1">
    <location>
        <begin position="341"/>
        <end position="351"/>
    </location>
</feature>
<feature type="non-terminal residue" evidence="2">
    <location>
        <position position="1"/>
    </location>
</feature>
<protein>
    <submittedName>
        <fullName evidence="2">Uncharacterized protein</fullName>
    </submittedName>
</protein>
<gene>
    <name evidence="2" type="ORF">EZS28_028228</name>
</gene>
<comment type="caution">
    <text evidence="2">The sequence shown here is derived from an EMBL/GenBank/DDBJ whole genome shotgun (WGS) entry which is preliminary data.</text>
</comment>
<reference evidence="2 3" key="1">
    <citation type="submission" date="2019-03" db="EMBL/GenBank/DDBJ databases">
        <title>Single cell metagenomics reveals metabolic interactions within the superorganism composed of flagellate Streblomastix strix and complex community of Bacteroidetes bacteria on its surface.</title>
        <authorList>
            <person name="Treitli S.C."/>
            <person name="Kolisko M."/>
            <person name="Husnik F."/>
            <person name="Keeling P."/>
            <person name="Hampl V."/>
        </authorList>
    </citation>
    <scope>NUCLEOTIDE SEQUENCE [LARGE SCALE GENOMIC DNA]</scope>
    <source>
        <strain evidence="2">ST1C</strain>
    </source>
</reference>